<reference evidence="4" key="1">
    <citation type="submission" date="2018-06" db="EMBL/GenBank/DDBJ databases">
        <authorList>
            <person name="Zhirakovskaya E."/>
        </authorList>
    </citation>
    <scope>NUCLEOTIDE SEQUENCE</scope>
</reference>
<dbReference type="PANTHER" id="PTHR11358">
    <property type="entry name" value="ARGINASE/AGMATINASE"/>
    <property type="match status" value="1"/>
</dbReference>
<dbReference type="EC" id="3.5.3.8" evidence="4"/>
<dbReference type="AlphaFoldDB" id="A0A3B1DTE0"/>
<evidence type="ECO:0000256" key="2">
    <source>
        <dbReference type="ARBA" id="ARBA00022723"/>
    </source>
</evidence>
<protein>
    <submittedName>
        <fullName evidence="4">Formiminoglutamase</fullName>
        <ecNumber evidence="4">3.5.3.8</ecNumber>
    </submittedName>
</protein>
<dbReference type="GO" id="GO:0033389">
    <property type="term" value="P:putrescine biosynthetic process from arginine, via agmatine"/>
    <property type="evidence" value="ECO:0007669"/>
    <property type="project" value="TreeGrafter"/>
</dbReference>
<name>A0A3B1DTE0_9ZZZZ</name>
<dbReference type="SUPFAM" id="SSF52768">
    <property type="entry name" value="Arginase/deacetylase"/>
    <property type="match status" value="1"/>
</dbReference>
<dbReference type="PANTHER" id="PTHR11358:SF26">
    <property type="entry name" value="GUANIDINO ACID HYDROLASE, MITOCHONDRIAL"/>
    <property type="match status" value="1"/>
</dbReference>
<dbReference type="GO" id="GO:0050415">
    <property type="term" value="F:formimidoylglutamase activity"/>
    <property type="evidence" value="ECO:0007669"/>
    <property type="project" value="UniProtKB-EC"/>
</dbReference>
<proteinExistence type="inferred from homology"/>
<dbReference type="GO" id="GO:0008783">
    <property type="term" value="F:agmatinase activity"/>
    <property type="evidence" value="ECO:0007669"/>
    <property type="project" value="TreeGrafter"/>
</dbReference>
<evidence type="ECO:0000256" key="1">
    <source>
        <dbReference type="ARBA" id="ARBA00009227"/>
    </source>
</evidence>
<dbReference type="Gene3D" id="3.40.800.10">
    <property type="entry name" value="Ureohydrolase domain"/>
    <property type="match status" value="1"/>
</dbReference>
<dbReference type="PIRSF" id="PIRSF036979">
    <property type="entry name" value="Arginase"/>
    <property type="match status" value="1"/>
</dbReference>
<comment type="similarity">
    <text evidence="1">Belongs to the arginase family. Agmatinase subfamily.</text>
</comment>
<dbReference type="InterPro" id="IPR020855">
    <property type="entry name" value="Ureohydrolase_Mn_BS"/>
</dbReference>
<dbReference type="Pfam" id="PF00491">
    <property type="entry name" value="Arginase"/>
    <property type="match status" value="1"/>
</dbReference>
<keyword evidence="2" id="KW-0479">Metal-binding</keyword>
<organism evidence="4">
    <name type="scientific">hydrothermal vent metagenome</name>
    <dbReference type="NCBI Taxonomy" id="652676"/>
    <lineage>
        <taxon>unclassified sequences</taxon>
        <taxon>metagenomes</taxon>
        <taxon>ecological metagenomes</taxon>
    </lineage>
</organism>
<accession>A0A3B1DTE0</accession>
<dbReference type="PROSITE" id="PS51409">
    <property type="entry name" value="ARGINASE_2"/>
    <property type="match status" value="1"/>
</dbReference>
<dbReference type="InterPro" id="IPR006035">
    <property type="entry name" value="Ureohydrolase"/>
</dbReference>
<dbReference type="InterPro" id="IPR023696">
    <property type="entry name" value="Ureohydrolase_dom_sf"/>
</dbReference>
<feature type="non-terminal residue" evidence="4">
    <location>
        <position position="1"/>
    </location>
</feature>
<dbReference type="PROSITE" id="PS01053">
    <property type="entry name" value="ARGINASE_1"/>
    <property type="match status" value="1"/>
</dbReference>
<evidence type="ECO:0000256" key="3">
    <source>
        <dbReference type="ARBA" id="ARBA00022801"/>
    </source>
</evidence>
<dbReference type="EMBL" id="UOGK01000652">
    <property type="protein sequence ID" value="VAX42171.1"/>
    <property type="molecule type" value="Genomic_DNA"/>
</dbReference>
<gene>
    <name evidence="4" type="ORF">MNBD_PLANCTO03-645</name>
</gene>
<dbReference type="GO" id="GO:0046872">
    <property type="term" value="F:metal ion binding"/>
    <property type="evidence" value="ECO:0007669"/>
    <property type="project" value="UniProtKB-KW"/>
</dbReference>
<evidence type="ECO:0000313" key="4">
    <source>
        <dbReference type="EMBL" id="VAX42171.1"/>
    </source>
</evidence>
<sequence>GPAAFRRALAHYGSATPEGLAWPIVYDAGNVPSAGNNAKTLAETHDHVTEAVGAILDAGLLPVGIGGGHDLSFPFIRALAGRSEQEAGLEVVAFDPHLDVREEIGSGMPFRALVEQCGVNALHNFGANPLANAGEHAAWFAAHGGTIHPSESSEAFFDTAACDLAVSFDLDLLDAAYAPGVSAMNPCGWTPAQATAAVFAAGRCPRVRCFDLMELSPPNDHADRTSRLAAHLFLTFLRGYAQRNTTTTS</sequence>
<keyword evidence="3 4" id="KW-0378">Hydrolase</keyword>